<sequence length="404" mass="45516">MIYAMAKQNITNQIPINIDLNASLKGFNKATIITAAHHVIMKHYASPLLLGPKPGDTLLSLVAHMFTEDEADLVQHLKPLRPATAEAVSKRSGRSVDDVSRVLNHLAWTKFVLFSTGDPRKYMILPIVPGTFELALMTTDISSRNQWHKEFALMFERLWDEGHIQDYAFSTRPAIRYLPVAKVKTLHAAWPSDKLEEILSPYHIFAVGNCQCRLAMRLSDKGCDRPLENCLGFGPLVQPVIDRGLMRQIDIQEAIAIKRNAEEHGCVTWMANEMGDWRGNFSCSCCGCCCHGLRIITQFNAPGLFSQPHFMPKKHPDKCTLCHKCVKSCPTQAITIDNQQLVFQEQRCIGCGLCVVSCPFDALELQIVDNAMPPEDSWISLLLKMMPGYLYNSAKVWAKRMWTN</sequence>
<protein>
    <submittedName>
        <fullName evidence="6">4Fe-4S ferredoxin iron-sulfur binding domain-containing protein</fullName>
    </submittedName>
</protein>
<evidence type="ECO:0000313" key="6">
    <source>
        <dbReference type="EMBL" id="ETR70069.1"/>
    </source>
</evidence>
<keyword evidence="1" id="KW-0004">4Fe-4S</keyword>
<dbReference type="AlphaFoldDB" id="A0A1V1P5A0"/>
<dbReference type="PANTHER" id="PTHR43687:SF1">
    <property type="entry name" value="FERREDOXIN III"/>
    <property type="match status" value="1"/>
</dbReference>
<accession>A0A1V1P5A0</accession>
<dbReference type="GO" id="GO:0051539">
    <property type="term" value="F:4 iron, 4 sulfur cluster binding"/>
    <property type="evidence" value="ECO:0007669"/>
    <property type="project" value="UniProtKB-KW"/>
</dbReference>
<dbReference type="GO" id="GO:0046872">
    <property type="term" value="F:metal ion binding"/>
    <property type="evidence" value="ECO:0007669"/>
    <property type="project" value="UniProtKB-KW"/>
</dbReference>
<reference evidence="7" key="1">
    <citation type="submission" date="2012-11" db="EMBL/GenBank/DDBJ databases">
        <authorList>
            <person name="Lucero-Rivera Y.E."/>
            <person name="Tovar-Ramirez D."/>
        </authorList>
    </citation>
    <scope>NUCLEOTIDE SEQUENCE [LARGE SCALE GENOMIC DNA]</scope>
    <source>
        <strain evidence="7">Araruama</strain>
    </source>
</reference>
<feature type="domain" description="4Fe-4S ferredoxin-type" evidence="5">
    <location>
        <begin position="310"/>
        <end position="339"/>
    </location>
</feature>
<dbReference type="PANTHER" id="PTHR43687">
    <property type="entry name" value="ADENYLYLSULFATE REDUCTASE, BETA SUBUNIT"/>
    <property type="match status" value="1"/>
</dbReference>
<dbReference type="PROSITE" id="PS00198">
    <property type="entry name" value="4FE4S_FER_1"/>
    <property type="match status" value="2"/>
</dbReference>
<dbReference type="SUPFAM" id="SSF54862">
    <property type="entry name" value="4Fe-4S ferredoxins"/>
    <property type="match status" value="1"/>
</dbReference>
<gene>
    <name evidence="6" type="ORF">OMM_03507</name>
</gene>
<dbReference type="InterPro" id="IPR050572">
    <property type="entry name" value="Fe-S_Ferredoxin"/>
</dbReference>
<dbReference type="InterPro" id="IPR017896">
    <property type="entry name" value="4Fe4S_Fe-S-bd"/>
</dbReference>
<evidence type="ECO:0000256" key="2">
    <source>
        <dbReference type="ARBA" id="ARBA00022723"/>
    </source>
</evidence>
<keyword evidence="3" id="KW-0408">Iron</keyword>
<evidence type="ECO:0000313" key="7">
    <source>
        <dbReference type="Proteomes" id="UP000189670"/>
    </source>
</evidence>
<dbReference type="InterPro" id="IPR017900">
    <property type="entry name" value="4Fe4S_Fe_S_CS"/>
</dbReference>
<organism evidence="6 7">
    <name type="scientific">Candidatus Magnetoglobus multicellularis str. Araruama</name>
    <dbReference type="NCBI Taxonomy" id="890399"/>
    <lineage>
        <taxon>Bacteria</taxon>
        <taxon>Pseudomonadati</taxon>
        <taxon>Thermodesulfobacteriota</taxon>
        <taxon>Desulfobacteria</taxon>
        <taxon>Desulfobacterales</taxon>
        <taxon>Desulfobacteraceae</taxon>
        <taxon>Candidatus Magnetoglobus</taxon>
    </lineage>
</organism>
<dbReference type="Proteomes" id="UP000189670">
    <property type="component" value="Unassembled WGS sequence"/>
</dbReference>
<evidence type="ECO:0000259" key="5">
    <source>
        <dbReference type="PROSITE" id="PS51379"/>
    </source>
</evidence>
<dbReference type="Gene3D" id="3.30.70.20">
    <property type="match status" value="1"/>
</dbReference>
<name>A0A1V1P5A0_9BACT</name>
<keyword evidence="2" id="KW-0479">Metal-binding</keyword>
<evidence type="ECO:0000256" key="4">
    <source>
        <dbReference type="ARBA" id="ARBA00023014"/>
    </source>
</evidence>
<comment type="caution">
    <text evidence="6">The sequence shown here is derived from an EMBL/GenBank/DDBJ whole genome shotgun (WGS) entry which is preliminary data.</text>
</comment>
<evidence type="ECO:0000256" key="1">
    <source>
        <dbReference type="ARBA" id="ARBA00022485"/>
    </source>
</evidence>
<feature type="domain" description="4Fe-4S ferredoxin-type" evidence="5">
    <location>
        <begin position="340"/>
        <end position="368"/>
    </location>
</feature>
<dbReference type="EMBL" id="ATBP01000496">
    <property type="protein sequence ID" value="ETR70069.1"/>
    <property type="molecule type" value="Genomic_DNA"/>
</dbReference>
<dbReference type="Pfam" id="PF12838">
    <property type="entry name" value="Fer4_7"/>
    <property type="match status" value="1"/>
</dbReference>
<evidence type="ECO:0000256" key="3">
    <source>
        <dbReference type="ARBA" id="ARBA00023004"/>
    </source>
</evidence>
<proteinExistence type="predicted"/>
<dbReference type="PROSITE" id="PS51379">
    <property type="entry name" value="4FE4S_FER_2"/>
    <property type="match status" value="2"/>
</dbReference>
<keyword evidence="4" id="KW-0411">Iron-sulfur</keyword>